<organism evidence="11 12">
    <name type="scientific">Coniophora puteana (strain RWD-64-598)</name>
    <name type="common">Brown rot fungus</name>
    <dbReference type="NCBI Taxonomy" id="741705"/>
    <lineage>
        <taxon>Eukaryota</taxon>
        <taxon>Fungi</taxon>
        <taxon>Dikarya</taxon>
        <taxon>Basidiomycota</taxon>
        <taxon>Agaricomycotina</taxon>
        <taxon>Agaricomycetes</taxon>
        <taxon>Agaricomycetidae</taxon>
        <taxon>Boletales</taxon>
        <taxon>Coniophorineae</taxon>
        <taxon>Coniophoraceae</taxon>
        <taxon>Coniophora</taxon>
    </lineage>
</organism>
<evidence type="ECO:0000256" key="6">
    <source>
        <dbReference type="ARBA" id="ARBA00022832"/>
    </source>
</evidence>
<dbReference type="GO" id="GO:0008474">
    <property type="term" value="F:palmitoyl-(protein) hydrolase activity"/>
    <property type="evidence" value="ECO:0007669"/>
    <property type="project" value="UniProtKB-EC"/>
</dbReference>
<keyword evidence="6" id="KW-0276">Fatty acid metabolism</keyword>
<keyword evidence="12" id="KW-1185">Reference proteome</keyword>
<dbReference type="EMBL" id="JH711589">
    <property type="protein sequence ID" value="EIW75270.1"/>
    <property type="molecule type" value="Genomic_DNA"/>
</dbReference>
<name>A0A5M3M902_CONPW</name>
<evidence type="ECO:0000256" key="9">
    <source>
        <dbReference type="ARBA" id="ARBA00047337"/>
    </source>
</evidence>
<keyword evidence="4" id="KW-0719">Serine esterase</keyword>
<evidence type="ECO:0000256" key="8">
    <source>
        <dbReference type="ARBA" id="ARBA00031195"/>
    </source>
</evidence>
<feature type="domain" description="Phospholipase/carboxylesterase/thioesterase" evidence="10">
    <location>
        <begin position="14"/>
        <end position="224"/>
    </location>
</feature>
<dbReference type="AlphaFoldDB" id="A0A5M3M902"/>
<comment type="caution">
    <text evidence="11">The sequence shown here is derived from an EMBL/GenBank/DDBJ whole genome shotgun (WGS) entry which is preliminary data.</text>
</comment>
<dbReference type="GO" id="GO:0052689">
    <property type="term" value="F:carboxylic ester hydrolase activity"/>
    <property type="evidence" value="ECO:0007669"/>
    <property type="project" value="UniProtKB-KW"/>
</dbReference>
<dbReference type="SUPFAM" id="SSF53474">
    <property type="entry name" value="alpha/beta-Hydrolases"/>
    <property type="match status" value="1"/>
</dbReference>
<evidence type="ECO:0000259" key="10">
    <source>
        <dbReference type="Pfam" id="PF02230"/>
    </source>
</evidence>
<dbReference type="InterPro" id="IPR050565">
    <property type="entry name" value="LYPA1-2/EST-like"/>
</dbReference>
<comment type="function">
    <text evidence="7">Hydrolyzes fatty acids from S-acylated cysteine residues in proteins with a strong preference for palmitoylated G-alpha proteins over other acyl substrates. Mediates the deacylation of G-alpha proteins such as GPA1 in vivo, but has weak or no activity toward palmitoylated Ras proteins. Has weak lysophospholipase activity in vitro; however such activity may not exist in vivo.</text>
</comment>
<evidence type="ECO:0000313" key="11">
    <source>
        <dbReference type="EMBL" id="EIW75270.1"/>
    </source>
</evidence>
<dbReference type="PANTHER" id="PTHR10655:SF17">
    <property type="entry name" value="LYSOPHOSPHOLIPASE-LIKE PROTEIN 1"/>
    <property type="match status" value="1"/>
</dbReference>
<dbReference type="InterPro" id="IPR003140">
    <property type="entry name" value="PLipase/COase/thioEstase"/>
</dbReference>
<dbReference type="PANTHER" id="PTHR10655">
    <property type="entry name" value="LYSOPHOSPHOLIPASE-RELATED"/>
    <property type="match status" value="1"/>
</dbReference>
<dbReference type="KEGG" id="cput:CONPUDRAFT_93535"/>
<comment type="similarity">
    <text evidence="1">Belongs to the AB hydrolase superfamily. AB hydrolase 2 family.</text>
</comment>
<dbReference type="Gene3D" id="3.40.50.1820">
    <property type="entry name" value="alpha/beta hydrolase"/>
    <property type="match status" value="1"/>
</dbReference>
<proteinExistence type="inferred from homology"/>
<protein>
    <recommendedName>
        <fullName evidence="3">Acyl-protein thioesterase 1</fullName>
        <ecNumber evidence="2">3.1.2.22</ecNumber>
    </recommendedName>
    <alternativeName>
        <fullName evidence="8">Palmitoyl-protein hydrolase</fullName>
    </alternativeName>
</protein>
<dbReference type="GeneID" id="19211587"/>
<evidence type="ECO:0000256" key="3">
    <source>
        <dbReference type="ARBA" id="ARBA00014923"/>
    </source>
</evidence>
<evidence type="ECO:0000256" key="4">
    <source>
        <dbReference type="ARBA" id="ARBA00022487"/>
    </source>
</evidence>
<evidence type="ECO:0000256" key="7">
    <source>
        <dbReference type="ARBA" id="ARBA00029392"/>
    </source>
</evidence>
<dbReference type="GO" id="GO:0006631">
    <property type="term" value="P:fatty acid metabolic process"/>
    <property type="evidence" value="ECO:0007669"/>
    <property type="project" value="UniProtKB-KW"/>
</dbReference>
<reference evidence="12" key="1">
    <citation type="journal article" date="2012" name="Science">
        <title>The Paleozoic origin of enzymatic lignin decomposition reconstructed from 31 fungal genomes.</title>
        <authorList>
            <person name="Floudas D."/>
            <person name="Binder M."/>
            <person name="Riley R."/>
            <person name="Barry K."/>
            <person name="Blanchette R.A."/>
            <person name="Henrissat B."/>
            <person name="Martinez A.T."/>
            <person name="Otillar R."/>
            <person name="Spatafora J.W."/>
            <person name="Yadav J.S."/>
            <person name="Aerts A."/>
            <person name="Benoit I."/>
            <person name="Boyd A."/>
            <person name="Carlson A."/>
            <person name="Copeland A."/>
            <person name="Coutinho P.M."/>
            <person name="de Vries R.P."/>
            <person name="Ferreira P."/>
            <person name="Findley K."/>
            <person name="Foster B."/>
            <person name="Gaskell J."/>
            <person name="Glotzer D."/>
            <person name="Gorecki P."/>
            <person name="Heitman J."/>
            <person name="Hesse C."/>
            <person name="Hori C."/>
            <person name="Igarashi K."/>
            <person name="Jurgens J.A."/>
            <person name="Kallen N."/>
            <person name="Kersten P."/>
            <person name="Kohler A."/>
            <person name="Kuees U."/>
            <person name="Kumar T.K.A."/>
            <person name="Kuo A."/>
            <person name="LaButti K."/>
            <person name="Larrondo L.F."/>
            <person name="Lindquist E."/>
            <person name="Ling A."/>
            <person name="Lombard V."/>
            <person name="Lucas S."/>
            <person name="Lundell T."/>
            <person name="Martin R."/>
            <person name="McLaughlin D.J."/>
            <person name="Morgenstern I."/>
            <person name="Morin E."/>
            <person name="Murat C."/>
            <person name="Nagy L.G."/>
            <person name="Nolan M."/>
            <person name="Ohm R.A."/>
            <person name="Patyshakuliyeva A."/>
            <person name="Rokas A."/>
            <person name="Ruiz-Duenas F.J."/>
            <person name="Sabat G."/>
            <person name="Salamov A."/>
            <person name="Samejima M."/>
            <person name="Schmutz J."/>
            <person name="Slot J.C."/>
            <person name="St John F."/>
            <person name="Stenlid J."/>
            <person name="Sun H."/>
            <person name="Sun S."/>
            <person name="Syed K."/>
            <person name="Tsang A."/>
            <person name="Wiebenga A."/>
            <person name="Young D."/>
            <person name="Pisabarro A."/>
            <person name="Eastwood D.C."/>
            <person name="Martin F."/>
            <person name="Cullen D."/>
            <person name="Grigoriev I.V."/>
            <person name="Hibbett D.S."/>
        </authorList>
    </citation>
    <scope>NUCLEOTIDE SEQUENCE [LARGE SCALE GENOMIC DNA]</scope>
    <source>
        <strain evidence="12">RWD-64-598 SS2</strain>
    </source>
</reference>
<comment type="catalytic activity">
    <reaction evidence="9">
        <text>S-hexadecanoyl-L-cysteinyl-[protein] + H2O = L-cysteinyl-[protein] + hexadecanoate + H(+)</text>
        <dbReference type="Rhea" id="RHEA:19233"/>
        <dbReference type="Rhea" id="RHEA-COMP:10131"/>
        <dbReference type="Rhea" id="RHEA-COMP:11032"/>
        <dbReference type="ChEBI" id="CHEBI:7896"/>
        <dbReference type="ChEBI" id="CHEBI:15377"/>
        <dbReference type="ChEBI" id="CHEBI:15378"/>
        <dbReference type="ChEBI" id="CHEBI:29950"/>
        <dbReference type="ChEBI" id="CHEBI:74151"/>
        <dbReference type="EC" id="3.1.2.22"/>
    </reaction>
</comment>
<dbReference type="OrthoDB" id="2418081at2759"/>
<dbReference type="Pfam" id="PF02230">
    <property type="entry name" value="Abhydrolase_2"/>
    <property type="match status" value="1"/>
</dbReference>
<evidence type="ECO:0000256" key="2">
    <source>
        <dbReference type="ARBA" id="ARBA00012423"/>
    </source>
</evidence>
<gene>
    <name evidence="11" type="ORF">CONPUDRAFT_93535</name>
</gene>
<keyword evidence="6" id="KW-0443">Lipid metabolism</keyword>
<keyword evidence="5 11" id="KW-0378">Hydrolase</keyword>
<dbReference type="EC" id="3.1.2.22" evidence="2"/>
<dbReference type="RefSeq" id="XP_007774679.1">
    <property type="nucleotide sequence ID" value="XM_007776489.1"/>
</dbReference>
<evidence type="ECO:0000256" key="5">
    <source>
        <dbReference type="ARBA" id="ARBA00022801"/>
    </source>
</evidence>
<evidence type="ECO:0000313" key="12">
    <source>
        <dbReference type="Proteomes" id="UP000053558"/>
    </source>
</evidence>
<dbReference type="InterPro" id="IPR029058">
    <property type="entry name" value="AB_hydrolase_fold"/>
</dbReference>
<dbReference type="Proteomes" id="UP000053558">
    <property type="component" value="Unassembled WGS sequence"/>
</dbReference>
<evidence type="ECO:0000256" key="1">
    <source>
        <dbReference type="ARBA" id="ARBA00006499"/>
    </source>
</evidence>
<accession>A0A5M3M902</accession>
<dbReference type="GO" id="GO:0005737">
    <property type="term" value="C:cytoplasm"/>
    <property type="evidence" value="ECO:0007669"/>
    <property type="project" value="TreeGrafter"/>
</dbReference>
<sequence>MPQLQFNDPIGPTDGSHTATVIFLHGLGAAGPRWRDDMQRRLVQPNPSTLSHIRFVFPKAPKDTQGAEGVTHGREAWHVFNDGKRYPFRKIEDGEHVHQASMDAAVLAVDGVLREEVGKLRGKGAANRVVIVGFSQGGAAALMAALTAGEVAVGGRTAGRDGWKVAGVGVIDSYIPVPAEFERRYSAHAHARHTPILWRHNEGDTTINTPVGEQCTTKLAELSRRYGGLAPIDFKIYPREEKSQSQNHVPENKQLDALFEDLAVWLPTGNVF</sequence>